<dbReference type="PANTHER" id="PTHR18919">
    <property type="entry name" value="ACETYL-COA C-ACYLTRANSFERASE"/>
    <property type="match status" value="1"/>
</dbReference>
<dbReference type="PIRSF" id="PIRSF000429">
    <property type="entry name" value="Ac-CoA_Ac_transf"/>
    <property type="match status" value="1"/>
</dbReference>
<evidence type="ECO:0000259" key="5">
    <source>
        <dbReference type="Pfam" id="PF00108"/>
    </source>
</evidence>
<keyword evidence="2 4" id="KW-0808">Transferase</keyword>
<dbReference type="InterPro" id="IPR020616">
    <property type="entry name" value="Thiolase_N"/>
</dbReference>
<evidence type="ECO:0000259" key="6">
    <source>
        <dbReference type="Pfam" id="PF02803"/>
    </source>
</evidence>
<keyword evidence="3 4" id="KW-0012">Acyltransferase</keyword>
<evidence type="ECO:0000256" key="1">
    <source>
        <dbReference type="ARBA" id="ARBA00010982"/>
    </source>
</evidence>
<dbReference type="InterPro" id="IPR020610">
    <property type="entry name" value="Thiolase_AS"/>
</dbReference>
<dbReference type="Gene3D" id="3.40.47.10">
    <property type="match status" value="2"/>
</dbReference>
<evidence type="ECO:0000313" key="7">
    <source>
        <dbReference type="EMBL" id="MDQ0443484.1"/>
    </source>
</evidence>
<feature type="domain" description="Thiolase C-terminal" evidence="6">
    <location>
        <begin position="270"/>
        <end position="390"/>
    </location>
</feature>
<evidence type="ECO:0000256" key="4">
    <source>
        <dbReference type="RuleBase" id="RU003557"/>
    </source>
</evidence>
<dbReference type="EC" id="2.3.1.9" evidence="7"/>
<dbReference type="InterPro" id="IPR020615">
    <property type="entry name" value="Thiolase_acyl_enz_int_AS"/>
</dbReference>
<feature type="domain" description="Thiolase N-terminal" evidence="5">
    <location>
        <begin position="4"/>
        <end position="260"/>
    </location>
</feature>
<dbReference type="SUPFAM" id="SSF53901">
    <property type="entry name" value="Thiolase-like"/>
    <property type="match status" value="2"/>
</dbReference>
<keyword evidence="8" id="KW-1185">Reference proteome</keyword>
<dbReference type="GO" id="GO:0003985">
    <property type="term" value="F:acetyl-CoA C-acetyltransferase activity"/>
    <property type="evidence" value="ECO:0007669"/>
    <property type="project" value="UniProtKB-EC"/>
</dbReference>
<sequence>MTDVVITGAVRTAIGTFGGSLAAIPPAELAARCVAEALRRSGTEGAQIGHVVFGHVIPTTPRDAYIARVAAMEGGIPQEVPAMTVNRLCGSGLQALVSAAQAVMLGDAEAAVAGGAESMSRSPHLLSAVRYGQKMGDITGIDYMTGVLSDPFGHGHMGVTAENIASRYGISREDQDAFAEESQTRAARAIAEGRFREQILPIDVQRKRETVPFDTDEHPKATHREDLAKLRPAFAKDGSVTAGNASGLNDGAAALVLMSADKAARDGAAPLARIVGYAHAGVDPSEMGIGPVPAVRRLFERTGLRAADFDVIESNEAFAAQACAVSRALDLDPGKVNPNGGAIALGHPIGASGAIIAVKTLYELARTGGRYGLATMCIGGGQGIAVAFERIQ</sequence>
<gene>
    <name evidence="7" type="ORF">QO016_002987</name>
</gene>
<reference evidence="7 8" key="1">
    <citation type="submission" date="2023-07" db="EMBL/GenBank/DDBJ databases">
        <title>Genomic Encyclopedia of Type Strains, Phase IV (KMG-IV): sequencing the most valuable type-strain genomes for metagenomic binning, comparative biology and taxonomic classification.</title>
        <authorList>
            <person name="Goeker M."/>
        </authorList>
    </citation>
    <scope>NUCLEOTIDE SEQUENCE [LARGE SCALE GENOMIC DNA]</scope>
    <source>
        <strain evidence="7 8">DSM 19562</strain>
    </source>
</reference>
<dbReference type="InterPro" id="IPR020617">
    <property type="entry name" value="Thiolase_C"/>
</dbReference>
<dbReference type="CDD" id="cd00751">
    <property type="entry name" value="thiolase"/>
    <property type="match status" value="1"/>
</dbReference>
<protein>
    <submittedName>
        <fullName evidence="7">Acetyl-CoA C-acetyltransferase</fullName>
        <ecNumber evidence="7">2.3.1.9</ecNumber>
    </submittedName>
</protein>
<dbReference type="NCBIfam" id="TIGR01930">
    <property type="entry name" value="AcCoA-C-Actrans"/>
    <property type="match status" value="1"/>
</dbReference>
<comment type="similarity">
    <text evidence="1 4">Belongs to the thiolase-like superfamily. Thiolase family.</text>
</comment>
<organism evidence="7 8">
    <name type="scientific">Methylobacterium persicinum</name>
    <dbReference type="NCBI Taxonomy" id="374426"/>
    <lineage>
        <taxon>Bacteria</taxon>
        <taxon>Pseudomonadati</taxon>
        <taxon>Pseudomonadota</taxon>
        <taxon>Alphaproteobacteria</taxon>
        <taxon>Hyphomicrobiales</taxon>
        <taxon>Methylobacteriaceae</taxon>
        <taxon>Methylobacterium</taxon>
    </lineage>
</organism>
<dbReference type="Pfam" id="PF02803">
    <property type="entry name" value="Thiolase_C"/>
    <property type="match status" value="1"/>
</dbReference>
<dbReference type="Proteomes" id="UP001236369">
    <property type="component" value="Unassembled WGS sequence"/>
</dbReference>
<evidence type="ECO:0000313" key="8">
    <source>
        <dbReference type="Proteomes" id="UP001236369"/>
    </source>
</evidence>
<dbReference type="InterPro" id="IPR002155">
    <property type="entry name" value="Thiolase"/>
</dbReference>
<evidence type="ECO:0000256" key="3">
    <source>
        <dbReference type="ARBA" id="ARBA00023315"/>
    </source>
</evidence>
<dbReference type="PROSITE" id="PS00737">
    <property type="entry name" value="THIOLASE_2"/>
    <property type="match status" value="1"/>
</dbReference>
<dbReference type="PROSITE" id="PS00099">
    <property type="entry name" value="THIOLASE_3"/>
    <property type="match status" value="1"/>
</dbReference>
<dbReference type="PANTHER" id="PTHR18919:SF107">
    <property type="entry name" value="ACETYL-COA ACETYLTRANSFERASE, CYTOSOLIC"/>
    <property type="match status" value="1"/>
</dbReference>
<accession>A0ABU0HMC9</accession>
<proteinExistence type="inferred from homology"/>
<dbReference type="EMBL" id="JAUSVV010000006">
    <property type="protein sequence ID" value="MDQ0443484.1"/>
    <property type="molecule type" value="Genomic_DNA"/>
</dbReference>
<dbReference type="InterPro" id="IPR016039">
    <property type="entry name" value="Thiolase-like"/>
</dbReference>
<dbReference type="InterPro" id="IPR020613">
    <property type="entry name" value="Thiolase_CS"/>
</dbReference>
<dbReference type="NCBIfam" id="NF006552">
    <property type="entry name" value="PRK09051.1"/>
    <property type="match status" value="1"/>
</dbReference>
<evidence type="ECO:0000256" key="2">
    <source>
        <dbReference type="ARBA" id="ARBA00022679"/>
    </source>
</evidence>
<dbReference type="RefSeq" id="WP_238249363.1">
    <property type="nucleotide sequence ID" value="NZ_BPQX01000029.1"/>
</dbReference>
<dbReference type="PROSITE" id="PS00098">
    <property type="entry name" value="THIOLASE_1"/>
    <property type="match status" value="1"/>
</dbReference>
<comment type="caution">
    <text evidence="7">The sequence shown here is derived from an EMBL/GenBank/DDBJ whole genome shotgun (WGS) entry which is preliminary data.</text>
</comment>
<name>A0ABU0HMC9_9HYPH</name>
<dbReference type="Pfam" id="PF00108">
    <property type="entry name" value="Thiolase_N"/>
    <property type="match status" value="1"/>
</dbReference>